<dbReference type="RefSeq" id="WP_099106651.1">
    <property type="nucleotide sequence ID" value="NZ_JAATJF010000004.1"/>
</dbReference>
<dbReference type="CDD" id="cd03801">
    <property type="entry name" value="GT4_PimA-like"/>
    <property type="match status" value="1"/>
</dbReference>
<protein>
    <recommendedName>
        <fullName evidence="5">Glycosyl transferase family 1</fullName>
    </recommendedName>
</protein>
<evidence type="ECO:0000259" key="1">
    <source>
        <dbReference type="Pfam" id="PF00534"/>
    </source>
</evidence>
<name>A0A2G0CE79_9BACT</name>
<proteinExistence type="predicted"/>
<dbReference type="PANTHER" id="PTHR12526">
    <property type="entry name" value="GLYCOSYLTRANSFERASE"/>
    <property type="match status" value="1"/>
</dbReference>
<dbReference type="InterPro" id="IPR028098">
    <property type="entry name" value="Glyco_trans_4-like_N"/>
</dbReference>
<accession>A0A2G0CE79</accession>
<reference evidence="3 4" key="1">
    <citation type="submission" date="2017-10" db="EMBL/GenBank/DDBJ databases">
        <title>The draft genome sequence of Lewinella marina KCTC 32374.</title>
        <authorList>
            <person name="Wang K."/>
        </authorList>
    </citation>
    <scope>NUCLEOTIDE SEQUENCE [LARGE SCALE GENOMIC DNA]</scope>
    <source>
        <strain evidence="3 4">MKG-38</strain>
    </source>
</reference>
<evidence type="ECO:0000313" key="3">
    <source>
        <dbReference type="EMBL" id="PHK98265.1"/>
    </source>
</evidence>
<dbReference type="Pfam" id="PF00534">
    <property type="entry name" value="Glycos_transf_1"/>
    <property type="match status" value="1"/>
</dbReference>
<feature type="domain" description="Glycosyltransferase subfamily 4-like N-terminal" evidence="2">
    <location>
        <begin position="14"/>
        <end position="82"/>
    </location>
</feature>
<organism evidence="3 4">
    <name type="scientific">Neolewinella marina</name>
    <dbReference type="NCBI Taxonomy" id="438751"/>
    <lineage>
        <taxon>Bacteria</taxon>
        <taxon>Pseudomonadati</taxon>
        <taxon>Bacteroidota</taxon>
        <taxon>Saprospiria</taxon>
        <taxon>Saprospirales</taxon>
        <taxon>Lewinellaceae</taxon>
        <taxon>Neolewinella</taxon>
    </lineage>
</organism>
<gene>
    <name evidence="3" type="ORF">CGL56_11210</name>
</gene>
<dbReference type="Pfam" id="PF13439">
    <property type="entry name" value="Glyco_transf_4"/>
    <property type="match status" value="1"/>
</dbReference>
<feature type="domain" description="Glycosyl transferase family 1" evidence="1">
    <location>
        <begin position="195"/>
        <end position="345"/>
    </location>
</feature>
<evidence type="ECO:0000259" key="2">
    <source>
        <dbReference type="Pfam" id="PF13439"/>
    </source>
</evidence>
<dbReference type="EMBL" id="PDLO01000004">
    <property type="protein sequence ID" value="PHK98265.1"/>
    <property type="molecule type" value="Genomic_DNA"/>
</dbReference>
<comment type="caution">
    <text evidence="3">The sequence shown here is derived from an EMBL/GenBank/DDBJ whole genome shotgun (WGS) entry which is preliminary data.</text>
</comment>
<dbReference type="Gene3D" id="3.40.50.2000">
    <property type="entry name" value="Glycogen Phosphorylase B"/>
    <property type="match status" value="3"/>
</dbReference>
<evidence type="ECO:0008006" key="5">
    <source>
        <dbReference type="Google" id="ProtNLM"/>
    </source>
</evidence>
<dbReference type="AlphaFoldDB" id="A0A2G0CE79"/>
<keyword evidence="4" id="KW-1185">Reference proteome</keyword>
<sequence length="382" mass="42915">MKILLSTPVFKPMVGGIETLALNTARHLTDRGHEVVVVTPIPSPEPDIEPFRVVRRASPRELLDWVRWSDLVFCNGASLYIAPYTLVVDRPVVMRHDGYQVSCIEGAGWYDHGPAPLRPLPSFWYHLKRGHPGYALRGILKVMALRLYANRVVRANVAISDWMKDRHPLANHLRIHNPFPISKFADARNVDGQYDYDFFFLGRLISEKGVDVLIDAFIRLQERRDGAYRLCIIGDGPERATLERRVEAAGLASSVRFTGMLTGRALIDALYRCRIAVLPSTWEEPFGGVATELMAAGKNLIVSRDGALSELVGEAGLSVPNGDAEALSLAMERLITDPELRARHLKSAETIVTQFDEERLIDAYEDLFLRVYHKQSIHPIKS</sequence>
<dbReference type="SUPFAM" id="SSF53756">
    <property type="entry name" value="UDP-Glycosyltransferase/glycogen phosphorylase"/>
    <property type="match status" value="1"/>
</dbReference>
<dbReference type="OrthoDB" id="832722at2"/>
<dbReference type="PANTHER" id="PTHR12526:SF630">
    <property type="entry name" value="GLYCOSYLTRANSFERASE"/>
    <property type="match status" value="1"/>
</dbReference>
<evidence type="ECO:0000313" key="4">
    <source>
        <dbReference type="Proteomes" id="UP000226437"/>
    </source>
</evidence>
<dbReference type="InterPro" id="IPR001296">
    <property type="entry name" value="Glyco_trans_1"/>
</dbReference>
<dbReference type="GO" id="GO:0016757">
    <property type="term" value="F:glycosyltransferase activity"/>
    <property type="evidence" value="ECO:0007669"/>
    <property type="project" value="InterPro"/>
</dbReference>
<dbReference type="Proteomes" id="UP000226437">
    <property type="component" value="Unassembled WGS sequence"/>
</dbReference>